<dbReference type="STRING" id="1036612.A0A1L9TAI8"/>
<keyword evidence="4" id="KW-1185">Reference proteome</keyword>
<name>A0A1L9TAI8_9EURO</name>
<dbReference type="AlphaFoldDB" id="A0A1L9TAI8"/>
<dbReference type="OrthoDB" id="10253869at2759"/>
<sequence>MAETLAHIQGNPSSPLTPLILIHAISGLALPYFALGSLSEGATSRPVYGLSSPIFESVSTFRRHSKSLPSLALEYVRIIRRDVQPKGPYLLGGWSMGGMIAVEMAAILAAQGETVKHVVLIDSLNPEVYLPFHDTQERQVLSTLTYNAIAWRVNGPTDTLGFVEGSPGGSGPASGEGSSENSPENTDYGSDSEDEDGSQGDIDEFMNLLREHITQGLRMLASYQTLRRRVHLPETAVTLVKCTALGSLSPLLSEGRRAFARKNSADPNNGWRAGQFGSFVSVPFAATHDACFDAGVAAKLTTILRDVLRDIE</sequence>
<feature type="compositionally biased region" description="Acidic residues" evidence="1">
    <location>
        <begin position="190"/>
        <end position="200"/>
    </location>
</feature>
<evidence type="ECO:0000259" key="2">
    <source>
        <dbReference type="Pfam" id="PF00975"/>
    </source>
</evidence>
<dbReference type="SUPFAM" id="SSF53474">
    <property type="entry name" value="alpha/beta-Hydrolases"/>
    <property type="match status" value="1"/>
</dbReference>
<evidence type="ECO:0000313" key="4">
    <source>
        <dbReference type="Proteomes" id="UP000184356"/>
    </source>
</evidence>
<dbReference type="Proteomes" id="UP000184356">
    <property type="component" value="Unassembled WGS sequence"/>
</dbReference>
<organism evidence="3 4">
    <name type="scientific">Aspergillus sydowii CBS 593.65</name>
    <dbReference type="NCBI Taxonomy" id="1036612"/>
    <lineage>
        <taxon>Eukaryota</taxon>
        <taxon>Fungi</taxon>
        <taxon>Dikarya</taxon>
        <taxon>Ascomycota</taxon>
        <taxon>Pezizomycotina</taxon>
        <taxon>Eurotiomycetes</taxon>
        <taxon>Eurotiomycetidae</taxon>
        <taxon>Eurotiales</taxon>
        <taxon>Aspergillaceae</taxon>
        <taxon>Aspergillus</taxon>
        <taxon>Aspergillus subgen. Nidulantes</taxon>
    </lineage>
</organism>
<dbReference type="VEuPathDB" id="FungiDB:ASPSYDRAFT_156760"/>
<evidence type="ECO:0000313" key="3">
    <source>
        <dbReference type="EMBL" id="OJJ56401.1"/>
    </source>
</evidence>
<dbReference type="RefSeq" id="XP_040700207.1">
    <property type="nucleotide sequence ID" value="XM_040842588.1"/>
</dbReference>
<protein>
    <recommendedName>
        <fullName evidence="2">Thioesterase domain-containing protein</fullName>
    </recommendedName>
</protein>
<dbReference type="EMBL" id="KV878590">
    <property type="protein sequence ID" value="OJJ56401.1"/>
    <property type="molecule type" value="Genomic_DNA"/>
</dbReference>
<evidence type="ECO:0000256" key="1">
    <source>
        <dbReference type="SAM" id="MobiDB-lite"/>
    </source>
</evidence>
<gene>
    <name evidence="3" type="ORF">ASPSYDRAFT_156760</name>
</gene>
<feature type="region of interest" description="Disordered" evidence="1">
    <location>
        <begin position="160"/>
        <end position="200"/>
    </location>
</feature>
<dbReference type="Pfam" id="PF00975">
    <property type="entry name" value="Thioesterase"/>
    <property type="match status" value="1"/>
</dbReference>
<dbReference type="InterPro" id="IPR001031">
    <property type="entry name" value="Thioesterase"/>
</dbReference>
<dbReference type="Gene3D" id="3.40.50.1820">
    <property type="entry name" value="alpha/beta hydrolase"/>
    <property type="match status" value="1"/>
</dbReference>
<feature type="domain" description="Thioesterase" evidence="2">
    <location>
        <begin position="18"/>
        <end position="145"/>
    </location>
</feature>
<proteinExistence type="predicted"/>
<dbReference type="GeneID" id="63758661"/>
<reference evidence="4" key="1">
    <citation type="journal article" date="2017" name="Genome Biol.">
        <title>Comparative genomics reveals high biological diversity and specific adaptations in the industrially and medically important fungal genus Aspergillus.</title>
        <authorList>
            <person name="de Vries R.P."/>
            <person name="Riley R."/>
            <person name="Wiebenga A."/>
            <person name="Aguilar-Osorio G."/>
            <person name="Amillis S."/>
            <person name="Uchima C.A."/>
            <person name="Anderluh G."/>
            <person name="Asadollahi M."/>
            <person name="Askin M."/>
            <person name="Barry K."/>
            <person name="Battaglia E."/>
            <person name="Bayram O."/>
            <person name="Benocci T."/>
            <person name="Braus-Stromeyer S.A."/>
            <person name="Caldana C."/>
            <person name="Canovas D."/>
            <person name="Cerqueira G.C."/>
            <person name="Chen F."/>
            <person name="Chen W."/>
            <person name="Choi C."/>
            <person name="Clum A."/>
            <person name="Dos Santos R.A."/>
            <person name="Damasio A.R."/>
            <person name="Diallinas G."/>
            <person name="Emri T."/>
            <person name="Fekete E."/>
            <person name="Flipphi M."/>
            <person name="Freyberg S."/>
            <person name="Gallo A."/>
            <person name="Gournas C."/>
            <person name="Habgood R."/>
            <person name="Hainaut M."/>
            <person name="Harispe M.L."/>
            <person name="Henrissat B."/>
            <person name="Hilden K.S."/>
            <person name="Hope R."/>
            <person name="Hossain A."/>
            <person name="Karabika E."/>
            <person name="Karaffa L."/>
            <person name="Karanyi Z."/>
            <person name="Krasevec N."/>
            <person name="Kuo A."/>
            <person name="Kusch H."/>
            <person name="LaButti K."/>
            <person name="Lagendijk E.L."/>
            <person name="Lapidus A."/>
            <person name="Levasseur A."/>
            <person name="Lindquist E."/>
            <person name="Lipzen A."/>
            <person name="Logrieco A.F."/>
            <person name="MacCabe A."/>
            <person name="Maekelae M.R."/>
            <person name="Malavazi I."/>
            <person name="Melin P."/>
            <person name="Meyer V."/>
            <person name="Mielnichuk N."/>
            <person name="Miskei M."/>
            <person name="Molnar A.P."/>
            <person name="Mule G."/>
            <person name="Ngan C.Y."/>
            <person name="Orejas M."/>
            <person name="Orosz E."/>
            <person name="Ouedraogo J.P."/>
            <person name="Overkamp K.M."/>
            <person name="Park H.-S."/>
            <person name="Perrone G."/>
            <person name="Piumi F."/>
            <person name="Punt P.J."/>
            <person name="Ram A.F."/>
            <person name="Ramon A."/>
            <person name="Rauscher S."/>
            <person name="Record E."/>
            <person name="Riano-Pachon D.M."/>
            <person name="Robert V."/>
            <person name="Roehrig J."/>
            <person name="Ruller R."/>
            <person name="Salamov A."/>
            <person name="Salih N.S."/>
            <person name="Samson R.A."/>
            <person name="Sandor E."/>
            <person name="Sanguinetti M."/>
            <person name="Schuetze T."/>
            <person name="Sepcic K."/>
            <person name="Shelest E."/>
            <person name="Sherlock G."/>
            <person name="Sophianopoulou V."/>
            <person name="Squina F.M."/>
            <person name="Sun H."/>
            <person name="Susca A."/>
            <person name="Todd R.B."/>
            <person name="Tsang A."/>
            <person name="Unkles S.E."/>
            <person name="van de Wiele N."/>
            <person name="van Rossen-Uffink D."/>
            <person name="Oliveira J.V."/>
            <person name="Vesth T.C."/>
            <person name="Visser J."/>
            <person name="Yu J.-H."/>
            <person name="Zhou M."/>
            <person name="Andersen M.R."/>
            <person name="Archer D.B."/>
            <person name="Baker S.E."/>
            <person name="Benoit I."/>
            <person name="Brakhage A.A."/>
            <person name="Braus G.H."/>
            <person name="Fischer R."/>
            <person name="Frisvad J.C."/>
            <person name="Goldman G.H."/>
            <person name="Houbraken J."/>
            <person name="Oakley B."/>
            <person name="Pocsi I."/>
            <person name="Scazzocchio C."/>
            <person name="Seiboth B."/>
            <person name="vanKuyk P.A."/>
            <person name="Wortman J."/>
            <person name="Dyer P.S."/>
            <person name="Grigoriev I.V."/>
        </authorList>
    </citation>
    <scope>NUCLEOTIDE SEQUENCE [LARGE SCALE GENOMIC DNA]</scope>
    <source>
        <strain evidence="4">CBS 593.65</strain>
    </source>
</reference>
<dbReference type="InterPro" id="IPR029058">
    <property type="entry name" value="AB_hydrolase_fold"/>
</dbReference>
<feature type="compositionally biased region" description="Low complexity" evidence="1">
    <location>
        <begin position="175"/>
        <end position="189"/>
    </location>
</feature>
<accession>A0A1L9TAI8</accession>